<name>A0ABN8LET1_9CNID</name>
<keyword evidence="2" id="KW-1185">Reference proteome</keyword>
<accession>A0ABN8LET1</accession>
<feature type="non-terminal residue" evidence="1">
    <location>
        <position position="1"/>
    </location>
</feature>
<dbReference type="EMBL" id="CALNXI010000004">
    <property type="protein sequence ID" value="CAH3013987.1"/>
    <property type="molecule type" value="Genomic_DNA"/>
</dbReference>
<gene>
    <name evidence="1" type="ORF">PEVE_00028766</name>
</gene>
<reference evidence="1 2" key="1">
    <citation type="submission" date="2022-05" db="EMBL/GenBank/DDBJ databases">
        <authorList>
            <consortium name="Genoscope - CEA"/>
            <person name="William W."/>
        </authorList>
    </citation>
    <scope>NUCLEOTIDE SEQUENCE [LARGE SCALE GENOMIC DNA]</scope>
</reference>
<comment type="caution">
    <text evidence="1">The sequence shown here is derived from an EMBL/GenBank/DDBJ whole genome shotgun (WGS) entry which is preliminary data.</text>
</comment>
<proteinExistence type="predicted"/>
<evidence type="ECO:0000313" key="1">
    <source>
        <dbReference type="EMBL" id="CAH3013987.1"/>
    </source>
</evidence>
<dbReference type="Proteomes" id="UP001159427">
    <property type="component" value="Unassembled WGS sequence"/>
</dbReference>
<protein>
    <submittedName>
        <fullName evidence="1">Uncharacterized protein</fullName>
    </submittedName>
</protein>
<organism evidence="1 2">
    <name type="scientific">Porites evermanni</name>
    <dbReference type="NCBI Taxonomy" id="104178"/>
    <lineage>
        <taxon>Eukaryota</taxon>
        <taxon>Metazoa</taxon>
        <taxon>Cnidaria</taxon>
        <taxon>Anthozoa</taxon>
        <taxon>Hexacorallia</taxon>
        <taxon>Scleractinia</taxon>
        <taxon>Fungiina</taxon>
        <taxon>Poritidae</taxon>
        <taxon>Porites</taxon>
    </lineage>
</organism>
<sequence length="72" mass="7952">YHIFGAAAVNDLSPRVHFELSGRVIQNNAHITPQEFGSWMTRMTLLIRLTGMTGISRMNGMTSMTSITGIGR</sequence>
<evidence type="ECO:0000313" key="2">
    <source>
        <dbReference type="Proteomes" id="UP001159427"/>
    </source>
</evidence>